<accession>A0A562JK70</accession>
<dbReference type="AlphaFoldDB" id="A0A562JK70"/>
<dbReference type="EMBL" id="VLKH01000001">
    <property type="protein sequence ID" value="TWH83498.1"/>
    <property type="molecule type" value="Genomic_DNA"/>
</dbReference>
<protein>
    <submittedName>
        <fullName evidence="1">Uncharacterized protein</fullName>
    </submittedName>
</protein>
<dbReference type="Proteomes" id="UP000315343">
    <property type="component" value="Unassembled WGS sequence"/>
</dbReference>
<proteinExistence type="predicted"/>
<comment type="caution">
    <text evidence="1">The sequence shown here is derived from an EMBL/GenBank/DDBJ whole genome shotgun (WGS) entry which is preliminary data.</text>
</comment>
<reference evidence="1 2" key="1">
    <citation type="submission" date="2019-07" db="EMBL/GenBank/DDBJ databases">
        <title>Genomic Encyclopedia of Type Strains, Phase I: the one thousand microbial genomes (KMG-I) project.</title>
        <authorList>
            <person name="Kyrpides N."/>
        </authorList>
    </citation>
    <scope>NUCLEOTIDE SEQUENCE [LARGE SCALE GENOMIC DNA]</scope>
    <source>
        <strain evidence="1 2">DSM 13558</strain>
    </source>
</reference>
<name>A0A562JK70_9FIRM</name>
<gene>
    <name evidence="1" type="ORF">LY60_00105</name>
</gene>
<dbReference type="OrthoDB" id="1955180at2"/>
<organism evidence="1 2">
    <name type="scientific">Sedimentibacter saalensis</name>
    <dbReference type="NCBI Taxonomy" id="130788"/>
    <lineage>
        <taxon>Bacteria</taxon>
        <taxon>Bacillati</taxon>
        <taxon>Bacillota</taxon>
        <taxon>Tissierellia</taxon>
        <taxon>Sedimentibacter</taxon>
    </lineage>
</organism>
<evidence type="ECO:0000313" key="1">
    <source>
        <dbReference type="EMBL" id="TWH83498.1"/>
    </source>
</evidence>
<evidence type="ECO:0000313" key="2">
    <source>
        <dbReference type="Proteomes" id="UP000315343"/>
    </source>
</evidence>
<keyword evidence="2" id="KW-1185">Reference proteome</keyword>
<sequence>MKKTKLIALTMVVAIMMMGAGYAIWSDQVFLTTKVSTGNFDMTIDKITTRTGDNEKQNEQHNPMWHSYDWTNLVRAEKLNANEAIVEFSDMYPGGVVQVDMTMVNNGSIPAVLKDVKVEYLSGNQELFNLLRAQTSWKADIDGDGDQDAWQHVEWNKDPWYKLPAALKALVANTKSNNLVIEPNGWFALGDGTEDGCIKFKLDPSAGNEFQKQAVRFKITFDWEQWASDPNANGYDNYGGDGEIPGIVGQE</sequence>
<dbReference type="RefSeq" id="WP_145078500.1">
    <property type="nucleotide sequence ID" value="NZ_DAMBUX010000007.1"/>
</dbReference>